<evidence type="ECO:0008006" key="3">
    <source>
        <dbReference type="Google" id="ProtNLM"/>
    </source>
</evidence>
<dbReference type="EMBL" id="AZAC01000016">
    <property type="protein sequence ID" value="KIX13349.1"/>
    <property type="molecule type" value="Genomic_DNA"/>
</dbReference>
<dbReference type="AlphaFoldDB" id="A0A0D2J5F1"/>
<dbReference type="InParanoid" id="A0A0D2J5F1"/>
<comment type="caution">
    <text evidence="1">The sequence shown here is derived from an EMBL/GenBank/DDBJ whole genome shotgun (WGS) entry which is preliminary data.</text>
</comment>
<dbReference type="Proteomes" id="UP000032233">
    <property type="component" value="Unassembled WGS sequence"/>
</dbReference>
<name>A0A0D2J5F1_9BACT</name>
<protein>
    <recommendedName>
        <fullName evidence="3">Transporter</fullName>
    </recommendedName>
</protein>
<proteinExistence type="predicted"/>
<sequence length="303" mass="33674">MLRRVKGLVTITLAIGFFFYCTSTAMAFGHYTPGSLGLNAASLPPPGFHYTMYNLMYTADTMLDDNGNDLDLDLDLTVFANVHQFTYMTDYKILGADFGFDVLIPLVYTSMEMKRQGVDEDSFSLGDICVEPFVFAWHTPRWDVALAFGFYAPTGESDEPSSPGAGYWSFMETLGATYYFDEARTWTASLLTRWLQNTEDRDTEITAGANVVAEYGLAKAFPFNSGELFLTAGVAGYTYKQLDEDSGDGASDQKYFGNAVGPEIRLMGFKPFPFQLSLRYLFEYAGENTTEGQNVCLTLIGSF</sequence>
<evidence type="ECO:0000313" key="1">
    <source>
        <dbReference type="EMBL" id="KIX13349.1"/>
    </source>
</evidence>
<dbReference type="RefSeq" id="WP_044349378.1">
    <property type="nucleotide sequence ID" value="NZ_AZAC01000016.1"/>
</dbReference>
<evidence type="ECO:0000313" key="2">
    <source>
        <dbReference type="Proteomes" id="UP000032233"/>
    </source>
</evidence>
<dbReference type="InterPro" id="IPR025737">
    <property type="entry name" value="FApF"/>
</dbReference>
<accession>A0A0D2J5F1</accession>
<dbReference type="Pfam" id="PF13557">
    <property type="entry name" value="Phenol_MetA_deg"/>
    <property type="match status" value="1"/>
</dbReference>
<organism evidence="1 2">
    <name type="scientific">Dethiosulfatarculus sandiegensis</name>
    <dbReference type="NCBI Taxonomy" id="1429043"/>
    <lineage>
        <taxon>Bacteria</taxon>
        <taxon>Pseudomonadati</taxon>
        <taxon>Thermodesulfobacteriota</taxon>
        <taxon>Desulfarculia</taxon>
        <taxon>Desulfarculales</taxon>
        <taxon>Desulfarculaceae</taxon>
        <taxon>Dethiosulfatarculus</taxon>
    </lineage>
</organism>
<reference evidence="1 2" key="1">
    <citation type="submission" date="2013-11" db="EMBL/GenBank/DDBJ databases">
        <title>Metagenomic analysis of a methanogenic consortium involved in long chain n-alkane degradation.</title>
        <authorList>
            <person name="Davidova I.A."/>
            <person name="Callaghan A.V."/>
            <person name="Wawrik B."/>
            <person name="Pruitt S."/>
            <person name="Marks C."/>
            <person name="Duncan K.E."/>
            <person name="Suflita J.M."/>
        </authorList>
    </citation>
    <scope>NUCLEOTIDE SEQUENCE [LARGE SCALE GENOMIC DNA]</scope>
    <source>
        <strain evidence="1 2">SPR</strain>
    </source>
</reference>
<gene>
    <name evidence="1" type="ORF">X474_14130</name>
</gene>
<keyword evidence="2" id="KW-1185">Reference proteome</keyword>